<evidence type="ECO:0000313" key="5">
    <source>
        <dbReference type="Proteomes" id="UP001139366"/>
    </source>
</evidence>
<dbReference type="InterPro" id="IPR039566">
    <property type="entry name" value="CvfB_S1_st"/>
</dbReference>
<dbReference type="PANTHER" id="PTHR37296">
    <property type="entry name" value="CONSERVED VIRULENCE FACTOR B"/>
    <property type="match status" value="1"/>
</dbReference>
<evidence type="ECO:0000256" key="1">
    <source>
        <dbReference type="PIRNR" id="PIRNR012524"/>
    </source>
</evidence>
<reference evidence="4 5" key="1">
    <citation type="journal article" date="2023" name="Antonie Van Leeuwenhoek">
        <title>Flavobacterium potami sp. nov., a multi-metal resistance genes harbouring bacterium isolated from shallow river silt.</title>
        <authorList>
            <person name="Li S."/>
            <person name="Mao S."/>
            <person name="Mu W."/>
            <person name="Guo B."/>
            <person name="Li C."/>
            <person name="Zhu Q."/>
            <person name="Hou X."/>
            <person name="Zhao Y."/>
            <person name="Wei S."/>
            <person name="Liu H."/>
            <person name="Liu A."/>
        </authorList>
    </citation>
    <scope>NUCLEOTIDE SEQUENCE [LARGE SCALE GENOMIC DNA]</scope>
    <source>
        <strain evidence="4 5">17A</strain>
    </source>
</reference>
<proteinExistence type="inferred from homology"/>
<feature type="domain" description="Conserved virulence factor B first S1" evidence="2">
    <location>
        <begin position="4"/>
        <end position="68"/>
    </location>
</feature>
<dbReference type="InterPro" id="IPR014464">
    <property type="entry name" value="CvfB_fam"/>
</dbReference>
<dbReference type="PIRSF" id="PIRSF012524">
    <property type="entry name" value="YitL_S1"/>
    <property type="match status" value="1"/>
</dbReference>
<evidence type="ECO:0000259" key="2">
    <source>
        <dbReference type="Pfam" id="PF13509"/>
    </source>
</evidence>
<accession>A0A9X1HAS3</accession>
<evidence type="ECO:0000259" key="3">
    <source>
        <dbReference type="Pfam" id="PF17783"/>
    </source>
</evidence>
<sequence>MLEIGKYNTLTILRDTKVGLFLGNPENDPEGIHDVLLPNKYVPKVFEIGEELIVFVYLDHEQRPVATTLVPYILLNEFALLRVNYINNVGAFMDWGMEKDILVPFKEQARPMEKGKRYLVYLYMDKQTNRLVASSKTNQFLSNDQLTVEKGEEVDLIVSHITDMGINVIINEKHKGLLYKDEVYDDSIRTGDRMRGFIKNIRPDNKIDVAIQAQGFESIEPNAEKILSELRASRGFLRLNDNSHPEDIKTVLKMSKKSFKKAIGSLYKEKLIEIKEDGIYLVKE</sequence>
<evidence type="ECO:0000313" key="4">
    <source>
        <dbReference type="EMBL" id="MBZ4035059.1"/>
    </source>
</evidence>
<dbReference type="Gene3D" id="2.40.50.140">
    <property type="entry name" value="Nucleic acid-binding proteins"/>
    <property type="match status" value="2"/>
</dbReference>
<dbReference type="Proteomes" id="UP001139366">
    <property type="component" value="Unassembled WGS sequence"/>
</dbReference>
<dbReference type="RefSeq" id="WP_223705762.1">
    <property type="nucleotide sequence ID" value="NZ_JAINUY010000003.1"/>
</dbReference>
<dbReference type="Gene3D" id="1.10.10.10">
    <property type="entry name" value="Winged helix-like DNA-binding domain superfamily/Winged helix DNA-binding domain"/>
    <property type="match status" value="1"/>
</dbReference>
<feature type="domain" description="Conserved virulence factor B-like winged helix" evidence="3">
    <location>
        <begin position="224"/>
        <end position="281"/>
    </location>
</feature>
<dbReference type="Pfam" id="PF13509">
    <property type="entry name" value="S1_2"/>
    <property type="match status" value="1"/>
</dbReference>
<keyword evidence="5" id="KW-1185">Reference proteome</keyword>
<dbReference type="InterPro" id="IPR040764">
    <property type="entry name" value="CvfB_WH"/>
</dbReference>
<organism evidence="4 5">
    <name type="scientific">Flavobacterium potami</name>
    <dbReference type="NCBI Taxonomy" id="2872310"/>
    <lineage>
        <taxon>Bacteria</taxon>
        <taxon>Pseudomonadati</taxon>
        <taxon>Bacteroidota</taxon>
        <taxon>Flavobacteriia</taxon>
        <taxon>Flavobacteriales</taxon>
        <taxon>Flavobacteriaceae</taxon>
        <taxon>Flavobacterium</taxon>
    </lineage>
</organism>
<dbReference type="Pfam" id="PF17783">
    <property type="entry name" value="WHD_CvfB"/>
    <property type="match status" value="1"/>
</dbReference>
<comment type="caution">
    <text evidence="4">The sequence shown here is derived from an EMBL/GenBank/DDBJ whole genome shotgun (WGS) entry which is preliminary data.</text>
</comment>
<comment type="similarity">
    <text evidence="1">Belongs to the CvfB family.</text>
</comment>
<protein>
    <submittedName>
        <fullName evidence="4">GntR family transcriptional regulator</fullName>
    </submittedName>
</protein>
<dbReference type="InterPro" id="IPR012340">
    <property type="entry name" value="NA-bd_OB-fold"/>
</dbReference>
<gene>
    <name evidence="4" type="ORF">K6T82_09795</name>
</gene>
<dbReference type="EMBL" id="JAINUY010000003">
    <property type="protein sequence ID" value="MBZ4035059.1"/>
    <property type="molecule type" value="Genomic_DNA"/>
</dbReference>
<dbReference type="AlphaFoldDB" id="A0A9X1HAS3"/>
<name>A0A9X1HAS3_9FLAO</name>
<dbReference type="PANTHER" id="PTHR37296:SF1">
    <property type="entry name" value="CONSERVED VIRULENCE FACTOR B"/>
    <property type="match status" value="1"/>
</dbReference>
<dbReference type="InterPro" id="IPR036388">
    <property type="entry name" value="WH-like_DNA-bd_sf"/>
</dbReference>